<dbReference type="InterPro" id="IPR001647">
    <property type="entry name" value="HTH_TetR"/>
</dbReference>
<proteinExistence type="predicted"/>
<feature type="DNA-binding region" description="H-T-H motif" evidence="2">
    <location>
        <begin position="45"/>
        <end position="64"/>
    </location>
</feature>
<keyword evidence="5" id="KW-1185">Reference proteome</keyword>
<dbReference type="RefSeq" id="WP_154076560.1">
    <property type="nucleotide sequence ID" value="NZ_CP045929.1"/>
</dbReference>
<dbReference type="Gene3D" id="1.10.357.10">
    <property type="entry name" value="Tetracycline Repressor, domain 2"/>
    <property type="match status" value="1"/>
</dbReference>
<dbReference type="EMBL" id="CP045929">
    <property type="protein sequence ID" value="QGK69977.1"/>
    <property type="molecule type" value="Genomic_DNA"/>
</dbReference>
<dbReference type="AlphaFoldDB" id="A0A5Q3QGN9"/>
<keyword evidence="1 2" id="KW-0238">DNA-binding</keyword>
<feature type="domain" description="HTH tetR-type" evidence="3">
    <location>
        <begin position="22"/>
        <end position="82"/>
    </location>
</feature>
<organism evidence="4 5">
    <name type="scientific">Allosaccharopolyspora coralli</name>
    <dbReference type="NCBI Taxonomy" id="2665642"/>
    <lineage>
        <taxon>Bacteria</taxon>
        <taxon>Bacillati</taxon>
        <taxon>Actinomycetota</taxon>
        <taxon>Actinomycetes</taxon>
        <taxon>Pseudonocardiales</taxon>
        <taxon>Pseudonocardiaceae</taxon>
        <taxon>Allosaccharopolyspora</taxon>
    </lineage>
</organism>
<gene>
    <name evidence="4" type="ORF">GIY23_10985</name>
</gene>
<dbReference type="PANTHER" id="PTHR30055">
    <property type="entry name" value="HTH-TYPE TRANSCRIPTIONAL REGULATOR RUTR"/>
    <property type="match status" value="1"/>
</dbReference>
<dbReference type="PANTHER" id="PTHR30055:SF226">
    <property type="entry name" value="HTH-TYPE TRANSCRIPTIONAL REGULATOR PKSA"/>
    <property type="match status" value="1"/>
</dbReference>
<evidence type="ECO:0000313" key="5">
    <source>
        <dbReference type="Proteomes" id="UP000371041"/>
    </source>
</evidence>
<dbReference type="Proteomes" id="UP000371041">
    <property type="component" value="Chromosome"/>
</dbReference>
<dbReference type="KEGG" id="sace:GIY23_10985"/>
<evidence type="ECO:0000259" key="3">
    <source>
        <dbReference type="PROSITE" id="PS50977"/>
    </source>
</evidence>
<evidence type="ECO:0000256" key="1">
    <source>
        <dbReference type="ARBA" id="ARBA00023125"/>
    </source>
</evidence>
<name>A0A5Q3QGN9_9PSEU</name>
<dbReference type="GO" id="GO:0003700">
    <property type="term" value="F:DNA-binding transcription factor activity"/>
    <property type="evidence" value="ECO:0007669"/>
    <property type="project" value="TreeGrafter"/>
</dbReference>
<dbReference type="GO" id="GO:0000976">
    <property type="term" value="F:transcription cis-regulatory region binding"/>
    <property type="evidence" value="ECO:0007669"/>
    <property type="project" value="TreeGrafter"/>
</dbReference>
<protein>
    <submittedName>
        <fullName evidence="4">TetR family transcriptional regulator</fullName>
    </submittedName>
</protein>
<evidence type="ECO:0000313" key="4">
    <source>
        <dbReference type="EMBL" id="QGK69977.1"/>
    </source>
</evidence>
<dbReference type="PROSITE" id="PS50977">
    <property type="entry name" value="HTH_TETR_2"/>
    <property type="match status" value="1"/>
</dbReference>
<dbReference type="InterPro" id="IPR050109">
    <property type="entry name" value="HTH-type_TetR-like_transc_reg"/>
</dbReference>
<dbReference type="Pfam" id="PF00440">
    <property type="entry name" value="TetR_N"/>
    <property type="match status" value="1"/>
</dbReference>
<sequence>MTQANANEGRRYAGLAPDERVRQRRAVILEAATDLFAGSGYRNTSVKQICDKAGLTQRYFYESFPDREAALLATYDELAAQMRAETLAAIEAAPDPDDLDVVIERGLSAFVGFLTTDTRRAQIVLIEVVGVSPQLETRRHTVLHDFADLVTGVWLGHSEPTSQQRLTAVALVGGVNHVLVDWLLDGTTRQPAELVQACVTLFTGARHRLTPPTE</sequence>
<reference evidence="5" key="1">
    <citation type="submission" date="2019-11" db="EMBL/GenBank/DDBJ databases">
        <title>The complete genome sequence of Saccharopolyspora sp. E2A.</title>
        <authorList>
            <person name="Zhang G."/>
        </authorList>
    </citation>
    <scope>NUCLEOTIDE SEQUENCE [LARGE SCALE GENOMIC DNA]</scope>
    <source>
        <strain evidence="5">E2A</strain>
    </source>
</reference>
<accession>A0A5Q3QGN9</accession>
<dbReference type="SUPFAM" id="SSF46689">
    <property type="entry name" value="Homeodomain-like"/>
    <property type="match status" value="1"/>
</dbReference>
<evidence type="ECO:0000256" key="2">
    <source>
        <dbReference type="PROSITE-ProRule" id="PRU00335"/>
    </source>
</evidence>
<dbReference type="PRINTS" id="PR00455">
    <property type="entry name" value="HTHTETR"/>
</dbReference>
<dbReference type="InterPro" id="IPR009057">
    <property type="entry name" value="Homeodomain-like_sf"/>
</dbReference>